<dbReference type="EMBL" id="AP018227">
    <property type="protein sequence ID" value="BAY83403.1"/>
    <property type="molecule type" value="Genomic_DNA"/>
</dbReference>
<sequence>MHHYQNFNIQLQELIKNDFYDYPEDELNEYTDFEICLKRFCFNNNRNVLLEIGGEKIILHLYHDILDALEDRWQEKITKLYALNRVNITFGSDFDLTFHPIKNKDEVICEYTFLGMGEYKSCNLCLSQVVKIMNCFVNEVFEIAIQQDYITTEDFAEFISMNKNKET</sequence>
<evidence type="ECO:0000313" key="2">
    <source>
        <dbReference type="Proteomes" id="UP000218418"/>
    </source>
</evidence>
<name>A0A1Z4LQA7_9CYAN</name>
<reference evidence="1 2" key="1">
    <citation type="submission" date="2017-06" db="EMBL/GenBank/DDBJ databases">
        <title>Genome sequencing of cyanobaciteial culture collection at National Institute for Environmental Studies (NIES).</title>
        <authorList>
            <person name="Hirose Y."/>
            <person name="Shimura Y."/>
            <person name="Fujisawa T."/>
            <person name="Nakamura Y."/>
            <person name="Kawachi M."/>
        </authorList>
    </citation>
    <scope>NUCLEOTIDE SEQUENCE [LARGE SCALE GENOMIC DNA]</scope>
    <source>
        <strain evidence="1 2">NIES-267</strain>
    </source>
</reference>
<proteinExistence type="predicted"/>
<dbReference type="AlphaFoldDB" id="A0A1Z4LQA7"/>
<dbReference type="OrthoDB" id="455469at2"/>
<keyword evidence="2" id="KW-1185">Reference proteome</keyword>
<dbReference type="Proteomes" id="UP000218418">
    <property type="component" value="Chromosome"/>
</dbReference>
<gene>
    <name evidence="1" type="ORF">NIES267_28920</name>
</gene>
<protein>
    <submittedName>
        <fullName evidence="1">Uncharacterized protein</fullName>
    </submittedName>
</protein>
<accession>A0A1Z4LQA7</accession>
<evidence type="ECO:0000313" key="1">
    <source>
        <dbReference type="EMBL" id="BAY83403.1"/>
    </source>
</evidence>
<organism evidence="1 2">
    <name type="scientific">Calothrix parasitica NIES-267</name>
    <dbReference type="NCBI Taxonomy" id="1973488"/>
    <lineage>
        <taxon>Bacteria</taxon>
        <taxon>Bacillati</taxon>
        <taxon>Cyanobacteriota</taxon>
        <taxon>Cyanophyceae</taxon>
        <taxon>Nostocales</taxon>
        <taxon>Calotrichaceae</taxon>
        <taxon>Calothrix</taxon>
    </lineage>
</organism>